<keyword evidence="2" id="KW-1185">Reference proteome</keyword>
<dbReference type="EMBL" id="GL732525">
    <property type="protein sequence ID" value="EFX89094.1"/>
    <property type="molecule type" value="Genomic_DNA"/>
</dbReference>
<dbReference type="Proteomes" id="UP000000305">
    <property type="component" value="Unassembled WGS sequence"/>
</dbReference>
<dbReference type="KEGG" id="dpx:DAPPUDRAFT_233717"/>
<proteinExistence type="predicted"/>
<gene>
    <name evidence="1" type="ORF">DAPPUDRAFT_233717</name>
</gene>
<protein>
    <submittedName>
        <fullName evidence="1">Uncharacterized protein</fullName>
    </submittedName>
</protein>
<accession>E9FVJ4</accession>
<reference evidence="1 2" key="1">
    <citation type="journal article" date="2011" name="Science">
        <title>The ecoresponsive genome of Daphnia pulex.</title>
        <authorList>
            <person name="Colbourne J.K."/>
            <person name="Pfrender M.E."/>
            <person name="Gilbert D."/>
            <person name="Thomas W.K."/>
            <person name="Tucker A."/>
            <person name="Oakley T.H."/>
            <person name="Tokishita S."/>
            <person name="Aerts A."/>
            <person name="Arnold G.J."/>
            <person name="Basu M.K."/>
            <person name="Bauer D.J."/>
            <person name="Caceres C.E."/>
            <person name="Carmel L."/>
            <person name="Casola C."/>
            <person name="Choi J.H."/>
            <person name="Detter J.C."/>
            <person name="Dong Q."/>
            <person name="Dusheyko S."/>
            <person name="Eads B.D."/>
            <person name="Frohlich T."/>
            <person name="Geiler-Samerotte K.A."/>
            <person name="Gerlach D."/>
            <person name="Hatcher P."/>
            <person name="Jogdeo S."/>
            <person name="Krijgsveld J."/>
            <person name="Kriventseva E.V."/>
            <person name="Kultz D."/>
            <person name="Laforsch C."/>
            <person name="Lindquist E."/>
            <person name="Lopez J."/>
            <person name="Manak J.R."/>
            <person name="Muller J."/>
            <person name="Pangilinan J."/>
            <person name="Patwardhan R.P."/>
            <person name="Pitluck S."/>
            <person name="Pritham E.J."/>
            <person name="Rechtsteiner A."/>
            <person name="Rho M."/>
            <person name="Rogozin I.B."/>
            <person name="Sakarya O."/>
            <person name="Salamov A."/>
            <person name="Schaack S."/>
            <person name="Shapiro H."/>
            <person name="Shiga Y."/>
            <person name="Skalitzky C."/>
            <person name="Smith Z."/>
            <person name="Souvorov A."/>
            <person name="Sung W."/>
            <person name="Tang Z."/>
            <person name="Tsuchiya D."/>
            <person name="Tu H."/>
            <person name="Vos H."/>
            <person name="Wang M."/>
            <person name="Wolf Y.I."/>
            <person name="Yamagata H."/>
            <person name="Yamada T."/>
            <person name="Ye Y."/>
            <person name="Shaw J.R."/>
            <person name="Andrews J."/>
            <person name="Crease T.J."/>
            <person name="Tang H."/>
            <person name="Lucas S.M."/>
            <person name="Robertson H.M."/>
            <person name="Bork P."/>
            <person name="Koonin E.V."/>
            <person name="Zdobnov E.M."/>
            <person name="Grigoriev I.V."/>
            <person name="Lynch M."/>
            <person name="Boore J.L."/>
        </authorList>
    </citation>
    <scope>NUCLEOTIDE SEQUENCE [LARGE SCALE GENOMIC DNA]</scope>
</reference>
<evidence type="ECO:0000313" key="1">
    <source>
        <dbReference type="EMBL" id="EFX89094.1"/>
    </source>
</evidence>
<dbReference type="HOGENOM" id="CLU_1311246_0_0_1"/>
<sequence>MLFLAGKQHPTSHLIEETTKDVDRVTYLFFPFHLILSVLVYTHSHSLCFSTGAKNPLSHPFIHFPVAASCQPGRRRILGSCKGVWYEAIGHQKFPSERHEGNMGTSLLLSMSGEDYVVYIFVRPLYPLRSALTGYATTTATWPIVIYEMCKGAVASGRRTMYGRYIIRRCWGYSIPGWHQAPAGKPPLASHAARLIEMSDGALLRQTIIY</sequence>
<organism evidence="1 2">
    <name type="scientific">Daphnia pulex</name>
    <name type="common">Water flea</name>
    <dbReference type="NCBI Taxonomy" id="6669"/>
    <lineage>
        <taxon>Eukaryota</taxon>
        <taxon>Metazoa</taxon>
        <taxon>Ecdysozoa</taxon>
        <taxon>Arthropoda</taxon>
        <taxon>Crustacea</taxon>
        <taxon>Branchiopoda</taxon>
        <taxon>Diplostraca</taxon>
        <taxon>Cladocera</taxon>
        <taxon>Anomopoda</taxon>
        <taxon>Daphniidae</taxon>
        <taxon>Daphnia</taxon>
    </lineage>
</organism>
<evidence type="ECO:0000313" key="2">
    <source>
        <dbReference type="Proteomes" id="UP000000305"/>
    </source>
</evidence>
<name>E9FVJ4_DAPPU</name>
<dbReference type="AlphaFoldDB" id="E9FVJ4"/>
<dbReference type="InParanoid" id="E9FVJ4"/>